<evidence type="ECO:0000313" key="3">
    <source>
        <dbReference type="EMBL" id="TDL17388.1"/>
    </source>
</evidence>
<accession>A0A4Y7PQK3</accession>
<evidence type="ECO:0000313" key="2">
    <source>
        <dbReference type="EMBL" id="TDL14277.1"/>
    </source>
</evidence>
<gene>
    <name evidence="3" type="ORF">BD410DRAFT_901482</name>
    <name evidence="2" type="ORF">BD410DRAFT_903089</name>
</gene>
<dbReference type="OrthoDB" id="3355886at2759"/>
<proteinExistence type="predicted"/>
<reference evidence="3 4" key="1">
    <citation type="submission" date="2018-06" db="EMBL/GenBank/DDBJ databases">
        <title>A transcriptomic atlas of mushroom development highlights an independent origin of complex multicellularity.</title>
        <authorList>
            <consortium name="DOE Joint Genome Institute"/>
            <person name="Krizsan K."/>
            <person name="Almasi E."/>
            <person name="Merenyi Z."/>
            <person name="Sahu N."/>
            <person name="Viragh M."/>
            <person name="Koszo T."/>
            <person name="Mondo S."/>
            <person name="Kiss B."/>
            <person name="Balint B."/>
            <person name="Kues U."/>
            <person name="Barry K."/>
            <person name="Hegedus J.C."/>
            <person name="Henrissat B."/>
            <person name="Johnson J."/>
            <person name="Lipzen A."/>
            <person name="Ohm R."/>
            <person name="Nagy I."/>
            <person name="Pangilinan J."/>
            <person name="Yan J."/>
            <person name="Xiong Y."/>
            <person name="Grigoriev I.V."/>
            <person name="Hibbett D.S."/>
            <person name="Nagy L.G."/>
        </authorList>
    </citation>
    <scope>NUCLEOTIDE SEQUENCE [LARGE SCALE GENOMIC DNA]</scope>
    <source>
        <strain evidence="3 4">SZMC22713</strain>
    </source>
</reference>
<evidence type="ECO:0000256" key="1">
    <source>
        <dbReference type="SAM" id="MobiDB-lite"/>
    </source>
</evidence>
<dbReference type="AlphaFoldDB" id="A0A4Y7PQK3"/>
<name>A0A4Y7PQK3_9AGAM</name>
<dbReference type="EMBL" id="ML170222">
    <property type="protein sequence ID" value="TDL17388.1"/>
    <property type="molecule type" value="Genomic_DNA"/>
</dbReference>
<evidence type="ECO:0000313" key="4">
    <source>
        <dbReference type="Proteomes" id="UP000294933"/>
    </source>
</evidence>
<dbReference type="EMBL" id="ML170361">
    <property type="protein sequence ID" value="TDL14277.1"/>
    <property type="molecule type" value="Genomic_DNA"/>
</dbReference>
<feature type="compositionally biased region" description="Polar residues" evidence="1">
    <location>
        <begin position="84"/>
        <end position="101"/>
    </location>
</feature>
<dbReference type="Proteomes" id="UP000294933">
    <property type="component" value="Unassembled WGS sequence"/>
</dbReference>
<keyword evidence="4" id="KW-1185">Reference proteome</keyword>
<dbReference type="VEuPathDB" id="FungiDB:BD410DRAFT_901482"/>
<feature type="region of interest" description="Disordered" evidence="1">
    <location>
        <begin position="163"/>
        <end position="213"/>
    </location>
</feature>
<dbReference type="VEuPathDB" id="FungiDB:BD410DRAFT_903089"/>
<feature type="region of interest" description="Disordered" evidence="1">
    <location>
        <begin position="83"/>
        <end position="130"/>
    </location>
</feature>
<sequence>MFGQCIGYANAPTNSRTVRDFKSPVSHGMFTNQNETYKVVRFAHNLIIKAIMLHRLTKTIRPPLALKVVQTSSYSSYTLVSSTETNGNASQSGGDSPLTSTADEHATPASDGDNGQPEKSSPQHVEASKRGLGMETYQKSHDTFQEPTTSLSGKRTYVVSHPDETHVPYDVPSGAYNTSSPYPPGASRTFSTSATEEDTPSRGSPSVQASGISRDLEVHEGTFLRLRSGYW</sequence>
<protein>
    <submittedName>
        <fullName evidence="3">Uncharacterized protein</fullName>
    </submittedName>
</protein>
<feature type="compositionally biased region" description="Polar residues" evidence="1">
    <location>
        <begin position="201"/>
        <end position="211"/>
    </location>
</feature>
<organism evidence="3 4">
    <name type="scientific">Rickenella mellea</name>
    <dbReference type="NCBI Taxonomy" id="50990"/>
    <lineage>
        <taxon>Eukaryota</taxon>
        <taxon>Fungi</taxon>
        <taxon>Dikarya</taxon>
        <taxon>Basidiomycota</taxon>
        <taxon>Agaricomycotina</taxon>
        <taxon>Agaricomycetes</taxon>
        <taxon>Hymenochaetales</taxon>
        <taxon>Rickenellaceae</taxon>
        <taxon>Rickenella</taxon>
    </lineage>
</organism>